<organism evidence="2 3">
    <name type="scientific">Burkholderia lata (strain ATCC 17760 / DSM 23089 / LMG 22485 / NCIMB 9086 / R18194 / 383)</name>
    <dbReference type="NCBI Taxonomy" id="482957"/>
    <lineage>
        <taxon>Bacteria</taxon>
        <taxon>Pseudomonadati</taxon>
        <taxon>Pseudomonadota</taxon>
        <taxon>Betaproteobacteria</taxon>
        <taxon>Burkholderiales</taxon>
        <taxon>Burkholderiaceae</taxon>
        <taxon>Burkholderia</taxon>
        <taxon>Burkholderia cepacia complex</taxon>
    </lineage>
</organism>
<accession>A0A6P2NU54</accession>
<dbReference type="PANTHER" id="PTHR42879:SF6">
    <property type="entry name" value="NADPH-DEPENDENT REDUCTASE BACG"/>
    <property type="match status" value="1"/>
</dbReference>
<dbReference type="InterPro" id="IPR002347">
    <property type="entry name" value="SDR_fam"/>
</dbReference>
<dbReference type="CDD" id="cd05233">
    <property type="entry name" value="SDR_c"/>
    <property type="match status" value="1"/>
</dbReference>
<reference evidence="2 3" key="1">
    <citation type="submission" date="2019-09" db="EMBL/GenBank/DDBJ databases">
        <authorList>
            <person name="Depoorter E."/>
        </authorList>
    </citation>
    <scope>NUCLEOTIDE SEQUENCE [LARGE SCALE GENOMIC DNA]</scope>
    <source>
        <strain evidence="2">LMG 6863</strain>
    </source>
</reference>
<gene>
    <name evidence="2" type="ORF">BLA6863_04728</name>
</gene>
<dbReference type="Proteomes" id="UP000494170">
    <property type="component" value="Unassembled WGS sequence"/>
</dbReference>
<sequence>MSTYSSPGCPDPRRAFADRRVLITGASLGIGREVARRFALAGAEVAIHHSKQIDELTGHANAAGALAGDLQADGAKLHVLDVDLAAPGSGMTLANHALDVLGQVDIVVLCASMQIREDFTAISPASIQKHARVNFEASIELLQTLLPGMSGHGWGRVIAIGSLNQTRPDPQLAVYAALKAAHHNLMANLAKVHAPHGVTVNTISPGLIATPRNAWRRENAAEWAAIEHDANPMHRAGHPHEIAEMVLVLASPAGSFITGTNIPIDGGAHL</sequence>
<dbReference type="PRINTS" id="PR00081">
    <property type="entry name" value="GDHRDH"/>
</dbReference>
<dbReference type="EMBL" id="CABVPY010000033">
    <property type="protein sequence ID" value="VWB98487.1"/>
    <property type="molecule type" value="Genomic_DNA"/>
</dbReference>
<dbReference type="FunFam" id="3.40.50.720:FF:000084">
    <property type="entry name" value="Short-chain dehydrogenase reductase"/>
    <property type="match status" value="1"/>
</dbReference>
<proteinExistence type="inferred from homology"/>
<dbReference type="Pfam" id="PF13561">
    <property type="entry name" value="adh_short_C2"/>
    <property type="match status" value="1"/>
</dbReference>
<dbReference type="InterPro" id="IPR050259">
    <property type="entry name" value="SDR"/>
</dbReference>
<dbReference type="AlphaFoldDB" id="A0A6P2NU54"/>
<name>A0A6P2NU54_BURL3</name>
<evidence type="ECO:0000313" key="3">
    <source>
        <dbReference type="Proteomes" id="UP000494170"/>
    </source>
</evidence>
<dbReference type="SUPFAM" id="SSF51735">
    <property type="entry name" value="NAD(P)-binding Rossmann-fold domains"/>
    <property type="match status" value="1"/>
</dbReference>
<comment type="similarity">
    <text evidence="1">Belongs to the short-chain dehydrogenases/reductases (SDR) family.</text>
</comment>
<dbReference type="Gene3D" id="3.40.50.720">
    <property type="entry name" value="NAD(P)-binding Rossmann-like Domain"/>
    <property type="match status" value="1"/>
</dbReference>
<protein>
    <submittedName>
        <fullName evidence="2">Acetoacetyl-CoA reductase</fullName>
    </submittedName>
</protein>
<dbReference type="InterPro" id="IPR036291">
    <property type="entry name" value="NAD(P)-bd_dom_sf"/>
</dbReference>
<dbReference type="PANTHER" id="PTHR42879">
    <property type="entry name" value="3-OXOACYL-(ACYL-CARRIER-PROTEIN) REDUCTASE"/>
    <property type="match status" value="1"/>
</dbReference>
<evidence type="ECO:0000313" key="2">
    <source>
        <dbReference type="EMBL" id="VWB98487.1"/>
    </source>
</evidence>
<evidence type="ECO:0000256" key="1">
    <source>
        <dbReference type="ARBA" id="ARBA00006484"/>
    </source>
</evidence>